<dbReference type="AlphaFoldDB" id="A0A5B7HS67"/>
<keyword evidence="2" id="KW-1185">Reference proteome</keyword>
<proteinExistence type="predicted"/>
<dbReference type="Proteomes" id="UP000324222">
    <property type="component" value="Unassembled WGS sequence"/>
</dbReference>
<reference evidence="1 2" key="1">
    <citation type="submission" date="2019-05" db="EMBL/GenBank/DDBJ databases">
        <title>Another draft genome of Portunus trituberculatus and its Hox gene families provides insights of decapod evolution.</title>
        <authorList>
            <person name="Jeong J.-H."/>
            <person name="Song I."/>
            <person name="Kim S."/>
            <person name="Choi T."/>
            <person name="Kim D."/>
            <person name="Ryu S."/>
            <person name="Kim W."/>
        </authorList>
    </citation>
    <scope>NUCLEOTIDE SEQUENCE [LARGE SCALE GENOMIC DNA]</scope>
    <source>
        <tissue evidence="1">Muscle</tissue>
    </source>
</reference>
<dbReference type="EMBL" id="VSRR010038372">
    <property type="protein sequence ID" value="MPC74162.1"/>
    <property type="molecule type" value="Genomic_DNA"/>
</dbReference>
<evidence type="ECO:0000313" key="1">
    <source>
        <dbReference type="EMBL" id="MPC74162.1"/>
    </source>
</evidence>
<accession>A0A5B7HS67</accession>
<name>A0A5B7HS67_PORTR</name>
<organism evidence="1 2">
    <name type="scientific">Portunus trituberculatus</name>
    <name type="common">Swimming crab</name>
    <name type="synonym">Neptunus trituberculatus</name>
    <dbReference type="NCBI Taxonomy" id="210409"/>
    <lineage>
        <taxon>Eukaryota</taxon>
        <taxon>Metazoa</taxon>
        <taxon>Ecdysozoa</taxon>
        <taxon>Arthropoda</taxon>
        <taxon>Crustacea</taxon>
        <taxon>Multicrustacea</taxon>
        <taxon>Malacostraca</taxon>
        <taxon>Eumalacostraca</taxon>
        <taxon>Eucarida</taxon>
        <taxon>Decapoda</taxon>
        <taxon>Pleocyemata</taxon>
        <taxon>Brachyura</taxon>
        <taxon>Eubrachyura</taxon>
        <taxon>Portunoidea</taxon>
        <taxon>Portunidae</taxon>
        <taxon>Portuninae</taxon>
        <taxon>Portunus</taxon>
    </lineage>
</organism>
<evidence type="ECO:0000313" key="2">
    <source>
        <dbReference type="Proteomes" id="UP000324222"/>
    </source>
</evidence>
<protein>
    <submittedName>
        <fullName evidence="1">Uncharacterized protein</fullName>
    </submittedName>
</protein>
<comment type="caution">
    <text evidence="1">The sequence shown here is derived from an EMBL/GenBank/DDBJ whole genome shotgun (WGS) entry which is preliminary data.</text>
</comment>
<gene>
    <name evidence="1" type="ORF">E2C01_068512</name>
</gene>
<sequence>MVVVVVMVVEKHSSITRLKNVRTLVTFAASEEHKTNTRSPITGFAHHSGLEEKKFISLPPPGSAAQDGLAVASAPVLESYSAFT</sequence>